<protein>
    <submittedName>
        <fullName evidence="3">Uncharacterized protein</fullName>
    </submittedName>
</protein>
<feature type="compositionally biased region" description="Basic and acidic residues" evidence="1">
    <location>
        <begin position="248"/>
        <end position="265"/>
    </location>
</feature>
<keyword evidence="2" id="KW-0472">Membrane</keyword>
<feature type="region of interest" description="Disordered" evidence="1">
    <location>
        <begin position="243"/>
        <end position="288"/>
    </location>
</feature>
<keyword evidence="4" id="KW-1185">Reference proteome</keyword>
<dbReference type="EMBL" id="PZQS01000004">
    <property type="protein sequence ID" value="PVD32792.1"/>
    <property type="molecule type" value="Genomic_DNA"/>
</dbReference>
<name>A0A2T7PH97_POMCA</name>
<dbReference type="AlphaFoldDB" id="A0A2T7PH97"/>
<accession>A0A2T7PH97</accession>
<gene>
    <name evidence="3" type="ORF">C0Q70_08238</name>
</gene>
<evidence type="ECO:0000256" key="2">
    <source>
        <dbReference type="SAM" id="Phobius"/>
    </source>
</evidence>
<keyword evidence="2" id="KW-1133">Transmembrane helix</keyword>
<reference evidence="3 4" key="1">
    <citation type="submission" date="2018-04" db="EMBL/GenBank/DDBJ databases">
        <title>The genome of golden apple snail Pomacea canaliculata provides insight into stress tolerance and invasive adaptation.</title>
        <authorList>
            <person name="Liu C."/>
            <person name="Liu B."/>
            <person name="Ren Y."/>
            <person name="Zhang Y."/>
            <person name="Wang H."/>
            <person name="Li S."/>
            <person name="Jiang F."/>
            <person name="Yin L."/>
            <person name="Zhang G."/>
            <person name="Qian W."/>
            <person name="Fan W."/>
        </authorList>
    </citation>
    <scope>NUCLEOTIDE SEQUENCE [LARGE SCALE GENOMIC DNA]</scope>
    <source>
        <strain evidence="3">SZHN2017</strain>
        <tissue evidence="3">Muscle</tissue>
    </source>
</reference>
<organism evidence="3 4">
    <name type="scientific">Pomacea canaliculata</name>
    <name type="common">Golden apple snail</name>
    <dbReference type="NCBI Taxonomy" id="400727"/>
    <lineage>
        <taxon>Eukaryota</taxon>
        <taxon>Metazoa</taxon>
        <taxon>Spiralia</taxon>
        <taxon>Lophotrochozoa</taxon>
        <taxon>Mollusca</taxon>
        <taxon>Gastropoda</taxon>
        <taxon>Caenogastropoda</taxon>
        <taxon>Architaenioglossa</taxon>
        <taxon>Ampullarioidea</taxon>
        <taxon>Ampullariidae</taxon>
        <taxon>Pomacea</taxon>
    </lineage>
</organism>
<dbReference type="Proteomes" id="UP000245119">
    <property type="component" value="Linkage Group LG4"/>
</dbReference>
<sequence>MEEGAGFVPFWNVCGVRRLFNRRLCCGDEDCNPGFCCQMEVSHASFSVEGHCEARDTNTRLCVRRRHCLSDAQCMPGECCRVDWYHNKRGVCSGYGKEGDYHLVSDSTLKFSLQPASWGSTCTKSCLSPVPVRLGYCAWLHRETTKKSREDDDHQQVAVAILHNIEGDVNSRRYVSNNDITDDASRRRRVHKGLSVSGHDLLLLLQSRAVSLWGRYLPLPRFSVFQPYRGRLNPSPRRIVATFSSSHDSVRSRDRKATSNVERRGQSVIVEDDDDVEQKASDEWSDSESRHGVAVPGLVLVLVLVLVVVRGAFVQPVHRHVAEEDFPVRHDEDLVGHDLSSENGFYLNGVFAQQQTREFPVLVCRHDNLFATQNGVGHVDQGFVLGVLDYPSHTCNGRAIGC</sequence>
<comment type="caution">
    <text evidence="3">The sequence shown here is derived from an EMBL/GenBank/DDBJ whole genome shotgun (WGS) entry which is preliminary data.</text>
</comment>
<feature type="compositionally biased region" description="Basic and acidic residues" evidence="1">
    <location>
        <begin position="277"/>
        <end position="288"/>
    </location>
</feature>
<proteinExistence type="predicted"/>
<evidence type="ECO:0000313" key="4">
    <source>
        <dbReference type="Proteomes" id="UP000245119"/>
    </source>
</evidence>
<keyword evidence="2" id="KW-0812">Transmembrane</keyword>
<evidence type="ECO:0000256" key="1">
    <source>
        <dbReference type="SAM" id="MobiDB-lite"/>
    </source>
</evidence>
<evidence type="ECO:0000313" key="3">
    <source>
        <dbReference type="EMBL" id="PVD32792.1"/>
    </source>
</evidence>
<feature type="transmembrane region" description="Helical" evidence="2">
    <location>
        <begin position="293"/>
        <end position="313"/>
    </location>
</feature>